<name>A0A8X8X026_SALSN</name>
<dbReference type="AlphaFoldDB" id="A0A8X8X026"/>
<sequence length="146" mass="16057">MIDGLVVVKDLIMSVKEDLAVSGKEFGDSRSFSLHFDVDAGSADREETYCAKLGASSAQLKTALFLLAHLSSKASRPRMPDFNRIEAGWMRLCLVSTANLHPCSLSLPGLSKMADAFIFKWLSCFVFLPYICFGLCMRVCICSITC</sequence>
<protein>
    <submittedName>
        <fullName evidence="2">Uncharacterized protein</fullName>
    </submittedName>
</protein>
<feature type="transmembrane region" description="Helical" evidence="1">
    <location>
        <begin position="118"/>
        <end position="141"/>
    </location>
</feature>
<dbReference type="Proteomes" id="UP000298416">
    <property type="component" value="Unassembled WGS sequence"/>
</dbReference>
<accession>A0A8X8X026</accession>
<dbReference type="EMBL" id="PNBA02000013">
    <property type="protein sequence ID" value="KAG6404331.1"/>
    <property type="molecule type" value="Genomic_DNA"/>
</dbReference>
<reference evidence="2" key="1">
    <citation type="submission" date="2018-01" db="EMBL/GenBank/DDBJ databases">
        <authorList>
            <person name="Mao J.F."/>
        </authorList>
    </citation>
    <scope>NUCLEOTIDE SEQUENCE</scope>
    <source>
        <strain evidence="2">Huo1</strain>
        <tissue evidence="2">Leaf</tissue>
    </source>
</reference>
<reference evidence="2" key="2">
    <citation type="submission" date="2020-08" db="EMBL/GenBank/DDBJ databases">
        <title>Plant Genome Project.</title>
        <authorList>
            <person name="Zhang R.-G."/>
        </authorList>
    </citation>
    <scope>NUCLEOTIDE SEQUENCE</scope>
    <source>
        <strain evidence="2">Huo1</strain>
        <tissue evidence="2">Leaf</tissue>
    </source>
</reference>
<keyword evidence="3" id="KW-1185">Reference proteome</keyword>
<evidence type="ECO:0000313" key="2">
    <source>
        <dbReference type="EMBL" id="KAG6404331.1"/>
    </source>
</evidence>
<comment type="caution">
    <text evidence="2">The sequence shown here is derived from an EMBL/GenBank/DDBJ whole genome shotgun (WGS) entry which is preliminary data.</text>
</comment>
<keyword evidence="1" id="KW-0812">Transmembrane</keyword>
<keyword evidence="1" id="KW-0472">Membrane</keyword>
<evidence type="ECO:0000313" key="3">
    <source>
        <dbReference type="Proteomes" id="UP000298416"/>
    </source>
</evidence>
<keyword evidence="1" id="KW-1133">Transmembrane helix</keyword>
<gene>
    <name evidence="2" type="ORF">SASPL_136577</name>
</gene>
<organism evidence="2">
    <name type="scientific">Salvia splendens</name>
    <name type="common">Scarlet sage</name>
    <dbReference type="NCBI Taxonomy" id="180675"/>
    <lineage>
        <taxon>Eukaryota</taxon>
        <taxon>Viridiplantae</taxon>
        <taxon>Streptophyta</taxon>
        <taxon>Embryophyta</taxon>
        <taxon>Tracheophyta</taxon>
        <taxon>Spermatophyta</taxon>
        <taxon>Magnoliopsida</taxon>
        <taxon>eudicotyledons</taxon>
        <taxon>Gunneridae</taxon>
        <taxon>Pentapetalae</taxon>
        <taxon>asterids</taxon>
        <taxon>lamiids</taxon>
        <taxon>Lamiales</taxon>
        <taxon>Lamiaceae</taxon>
        <taxon>Nepetoideae</taxon>
        <taxon>Mentheae</taxon>
        <taxon>Salviinae</taxon>
        <taxon>Salvia</taxon>
        <taxon>Salvia subgen. Calosphace</taxon>
        <taxon>core Calosphace</taxon>
    </lineage>
</organism>
<evidence type="ECO:0000256" key="1">
    <source>
        <dbReference type="SAM" id="Phobius"/>
    </source>
</evidence>
<proteinExistence type="predicted"/>